<evidence type="ECO:0000313" key="1">
    <source>
        <dbReference type="EMBL" id="GFS84963.1"/>
    </source>
</evidence>
<gene>
    <name evidence="1" type="ORF">NPIL_129441</name>
</gene>
<evidence type="ECO:0000313" key="2">
    <source>
        <dbReference type="Proteomes" id="UP000887013"/>
    </source>
</evidence>
<dbReference type="Proteomes" id="UP000887013">
    <property type="component" value="Unassembled WGS sequence"/>
</dbReference>
<organism evidence="1 2">
    <name type="scientific">Nephila pilipes</name>
    <name type="common">Giant wood spider</name>
    <name type="synonym">Nephila maculata</name>
    <dbReference type="NCBI Taxonomy" id="299642"/>
    <lineage>
        <taxon>Eukaryota</taxon>
        <taxon>Metazoa</taxon>
        <taxon>Ecdysozoa</taxon>
        <taxon>Arthropoda</taxon>
        <taxon>Chelicerata</taxon>
        <taxon>Arachnida</taxon>
        <taxon>Araneae</taxon>
        <taxon>Araneomorphae</taxon>
        <taxon>Entelegynae</taxon>
        <taxon>Araneoidea</taxon>
        <taxon>Nephilidae</taxon>
        <taxon>Nephila</taxon>
    </lineage>
</organism>
<comment type="caution">
    <text evidence="1">The sequence shown here is derived from an EMBL/GenBank/DDBJ whole genome shotgun (WGS) entry which is preliminary data.</text>
</comment>
<dbReference type="EMBL" id="BMAW01098469">
    <property type="protein sequence ID" value="GFS84963.1"/>
    <property type="molecule type" value="Genomic_DNA"/>
</dbReference>
<proteinExistence type="predicted"/>
<accession>A0A8X6MYV2</accession>
<reference evidence="1" key="1">
    <citation type="submission" date="2020-08" db="EMBL/GenBank/DDBJ databases">
        <title>Multicomponent nature underlies the extraordinary mechanical properties of spider dragline silk.</title>
        <authorList>
            <person name="Kono N."/>
            <person name="Nakamura H."/>
            <person name="Mori M."/>
            <person name="Yoshida Y."/>
            <person name="Ohtoshi R."/>
            <person name="Malay A.D."/>
            <person name="Moran D.A.P."/>
            <person name="Tomita M."/>
            <person name="Numata K."/>
            <person name="Arakawa K."/>
        </authorList>
    </citation>
    <scope>NUCLEOTIDE SEQUENCE</scope>
</reference>
<sequence>MEEPRKRGCMGMQTVGHHGSLMVEFSVTLNAWLRRFHLVTVYSLTTQVIHQCTRTLLRTIVKQFFCMWGGEKRNFVHLLCRTNIVVMLGLWKQIALSQKPHSILHRSNEI</sequence>
<keyword evidence="2" id="KW-1185">Reference proteome</keyword>
<dbReference type="AlphaFoldDB" id="A0A8X6MYV2"/>
<name>A0A8X6MYV2_NEPPI</name>
<protein>
    <submittedName>
        <fullName evidence="1">Uncharacterized protein</fullName>
    </submittedName>
</protein>